<reference evidence="2" key="1">
    <citation type="journal article" date="2023" name="G3 (Bethesda)">
        <title>Genome assembly and association tests identify interacting loci associated with vigor, precocity, and sex in interspecific pistachio rootstocks.</title>
        <authorList>
            <person name="Palmer W."/>
            <person name="Jacygrad E."/>
            <person name="Sagayaradj S."/>
            <person name="Cavanaugh K."/>
            <person name="Han R."/>
            <person name="Bertier L."/>
            <person name="Beede B."/>
            <person name="Kafkas S."/>
            <person name="Golino D."/>
            <person name="Preece J."/>
            <person name="Michelmore R."/>
        </authorList>
    </citation>
    <scope>NUCLEOTIDE SEQUENCE [LARGE SCALE GENOMIC DNA]</scope>
</reference>
<gene>
    <name evidence="1" type="ORF">Patl1_11841</name>
</gene>
<sequence length="142" mass="16041">MATVKRRTEIRKLENEAQKLVTFSKRHQGLCRKAQEYANITSSHVAVLVFSPTGKPFVRGSPSFEAVVESYLNVGRRESDTWEAYVGLQEKAAVAETVEELLAVKMMLEEIREMVLKSVMPGKTRVDVESHVMKSDLLLSEQ</sequence>
<protein>
    <submittedName>
        <fullName evidence="1">Uncharacterized protein</fullName>
    </submittedName>
</protein>
<evidence type="ECO:0000313" key="2">
    <source>
        <dbReference type="Proteomes" id="UP001164250"/>
    </source>
</evidence>
<dbReference type="EMBL" id="CM047908">
    <property type="protein sequence ID" value="KAJ0081263.1"/>
    <property type="molecule type" value="Genomic_DNA"/>
</dbReference>
<proteinExistence type="predicted"/>
<dbReference type="Proteomes" id="UP001164250">
    <property type="component" value="Chromosome 12"/>
</dbReference>
<evidence type="ECO:0000313" key="1">
    <source>
        <dbReference type="EMBL" id="KAJ0081263.1"/>
    </source>
</evidence>
<organism evidence="1 2">
    <name type="scientific">Pistacia atlantica</name>
    <dbReference type="NCBI Taxonomy" id="434234"/>
    <lineage>
        <taxon>Eukaryota</taxon>
        <taxon>Viridiplantae</taxon>
        <taxon>Streptophyta</taxon>
        <taxon>Embryophyta</taxon>
        <taxon>Tracheophyta</taxon>
        <taxon>Spermatophyta</taxon>
        <taxon>Magnoliopsida</taxon>
        <taxon>eudicotyledons</taxon>
        <taxon>Gunneridae</taxon>
        <taxon>Pentapetalae</taxon>
        <taxon>rosids</taxon>
        <taxon>malvids</taxon>
        <taxon>Sapindales</taxon>
        <taxon>Anacardiaceae</taxon>
        <taxon>Pistacia</taxon>
    </lineage>
</organism>
<comment type="caution">
    <text evidence="1">The sequence shown here is derived from an EMBL/GenBank/DDBJ whole genome shotgun (WGS) entry which is preliminary data.</text>
</comment>
<keyword evidence="2" id="KW-1185">Reference proteome</keyword>
<accession>A0ACC1A4H0</accession>
<name>A0ACC1A4H0_9ROSI</name>